<feature type="region of interest" description="Disordered" evidence="1">
    <location>
        <begin position="75"/>
        <end position="108"/>
    </location>
</feature>
<evidence type="ECO:0000313" key="3">
    <source>
        <dbReference type="Proteomes" id="UP000593765"/>
    </source>
</evidence>
<evidence type="ECO:0000313" key="2">
    <source>
        <dbReference type="EMBL" id="QOV91161.1"/>
    </source>
</evidence>
<protein>
    <submittedName>
        <fullName evidence="2">Uncharacterized protein</fullName>
    </submittedName>
</protein>
<feature type="compositionally biased region" description="Polar residues" evidence="1">
    <location>
        <begin position="75"/>
        <end position="89"/>
    </location>
</feature>
<reference evidence="2 3" key="1">
    <citation type="submission" date="2020-10" db="EMBL/GenBank/DDBJ databases">
        <title>Wide distribution of Phycisphaera-like planctomycetes from WD2101 soil group in peatlands and genome analysis of the first cultivated representative.</title>
        <authorList>
            <person name="Dedysh S.N."/>
            <person name="Beletsky A.V."/>
            <person name="Ivanova A."/>
            <person name="Kulichevskaya I.S."/>
            <person name="Suzina N.E."/>
            <person name="Philippov D.A."/>
            <person name="Rakitin A.L."/>
            <person name="Mardanov A.V."/>
            <person name="Ravin N.V."/>
        </authorList>
    </citation>
    <scope>NUCLEOTIDE SEQUENCE [LARGE SCALE GENOMIC DNA]</scope>
    <source>
        <strain evidence="2 3">M1803</strain>
    </source>
</reference>
<dbReference type="EMBL" id="CP063458">
    <property type="protein sequence ID" value="QOV91161.1"/>
    <property type="molecule type" value="Genomic_DNA"/>
</dbReference>
<accession>A0A7M2X276</accession>
<sequence>MPASGPAAVLVLRGVGVTDGVRTAFVEDMSTRQITRHRQGDSLAGGRLGSVSIDQLTFESGSMLTTVRPGQNLFGQSVAVPTTPTSQPAGNPAGKPQPGGQPSAPPVAAEQIFAAPNQTGMTLFLGGSTSSDASP</sequence>
<gene>
    <name evidence="2" type="ORF">IPV69_07325</name>
</gene>
<dbReference type="AlphaFoldDB" id="A0A7M2X276"/>
<proteinExistence type="predicted"/>
<dbReference type="Proteomes" id="UP000593765">
    <property type="component" value="Chromosome"/>
</dbReference>
<organism evidence="2 3">
    <name type="scientific">Humisphaera borealis</name>
    <dbReference type="NCBI Taxonomy" id="2807512"/>
    <lineage>
        <taxon>Bacteria</taxon>
        <taxon>Pseudomonadati</taxon>
        <taxon>Planctomycetota</taxon>
        <taxon>Phycisphaerae</taxon>
        <taxon>Tepidisphaerales</taxon>
        <taxon>Tepidisphaeraceae</taxon>
        <taxon>Humisphaera</taxon>
    </lineage>
</organism>
<name>A0A7M2X276_9BACT</name>
<keyword evidence="3" id="KW-1185">Reference proteome</keyword>
<dbReference type="KEGG" id="hbs:IPV69_07325"/>
<dbReference type="RefSeq" id="WP_206294312.1">
    <property type="nucleotide sequence ID" value="NZ_CP063458.1"/>
</dbReference>
<evidence type="ECO:0000256" key="1">
    <source>
        <dbReference type="SAM" id="MobiDB-lite"/>
    </source>
</evidence>